<feature type="compositionally biased region" description="Polar residues" evidence="1">
    <location>
        <begin position="126"/>
        <end position="136"/>
    </location>
</feature>
<dbReference type="RefSeq" id="XP_029229107.1">
    <property type="nucleotide sequence ID" value="XM_029370806.1"/>
</dbReference>
<feature type="region of interest" description="Disordered" evidence="1">
    <location>
        <begin position="112"/>
        <end position="319"/>
    </location>
</feature>
<gene>
    <name evidence="2" type="ORF">Tco025E_03889</name>
</gene>
<dbReference type="GeneID" id="40317500"/>
<evidence type="ECO:0008006" key="4">
    <source>
        <dbReference type="Google" id="ProtNLM"/>
    </source>
</evidence>
<dbReference type="Gene3D" id="1.25.40.10">
    <property type="entry name" value="Tetratricopeptide repeat domain"/>
    <property type="match status" value="1"/>
</dbReference>
<name>A0A3R7NCT6_9TRYP</name>
<accession>A0A3R7NCT6</accession>
<dbReference type="PANTHER" id="PTHR10098">
    <property type="entry name" value="RAPSYN-RELATED"/>
    <property type="match status" value="1"/>
</dbReference>
<reference evidence="2 3" key="1">
    <citation type="journal article" date="2018" name="BMC Genomics">
        <title>Genomic comparison of Trypanosoma conorhini and Trypanosoma rangeli to Trypanosoma cruzi strains of high and low virulence.</title>
        <authorList>
            <person name="Bradwell K.R."/>
            <person name="Koparde V.N."/>
            <person name="Matveyev A.V."/>
            <person name="Serrano M.G."/>
            <person name="Alves J.M."/>
            <person name="Parikh H."/>
            <person name="Huang B."/>
            <person name="Lee V."/>
            <person name="Espinosa-Alvarez O."/>
            <person name="Ortiz P.A."/>
            <person name="Costa-Martins A.G."/>
            <person name="Teixeira M.M."/>
            <person name="Buck G.A."/>
        </authorList>
    </citation>
    <scope>NUCLEOTIDE SEQUENCE [LARGE SCALE GENOMIC DNA]</scope>
    <source>
        <strain evidence="2 3">025E</strain>
    </source>
</reference>
<feature type="region of interest" description="Disordered" evidence="1">
    <location>
        <begin position="346"/>
        <end position="399"/>
    </location>
</feature>
<dbReference type="EMBL" id="MKKU01000185">
    <property type="protein sequence ID" value="RNF20188.1"/>
    <property type="molecule type" value="Genomic_DNA"/>
</dbReference>
<dbReference type="SUPFAM" id="SSF48452">
    <property type="entry name" value="TPR-like"/>
    <property type="match status" value="2"/>
</dbReference>
<feature type="compositionally biased region" description="Basic and acidic residues" evidence="1">
    <location>
        <begin position="364"/>
        <end position="384"/>
    </location>
</feature>
<dbReference type="Proteomes" id="UP000284403">
    <property type="component" value="Unassembled WGS sequence"/>
</dbReference>
<evidence type="ECO:0000256" key="1">
    <source>
        <dbReference type="SAM" id="MobiDB-lite"/>
    </source>
</evidence>
<sequence>MLNPGARPWYPSCDGAVGVQVPPVRRQNDPYQVGALQRPPTPLCGDTDLSAIQIDSLSSAVATAAPAAVAAPVSVAAVAAAPPRKGPYRSTMLLEQDVPALSGYCRQRPPWKSSGWMAGSTAPRPRSTTLSSLDSQGESREVTVALEESYCGAASRTPTPKVSIPLPRSQRQAKLRPDTPADAAAAWATATPPPRSGTNTDSNTTTATTPATCAANTTAMSATTTTSANATTATTDEEDIDNTDNTGVASNEGGDTYSETEGTTQSNSNEVTRLGIRAEGPKPAPASSLSGSLTAAKKPKPKTRRDEKWTIVQGKSGADSAAAAAAVSLKKSASCATAGKVRENGAVVRLPGRQPAELGRSKQQQREKEDEGSGKDEAIVEAKAKRPRDLRRTKVDSSDEELLERLVTGTAPAAVAVVAAAAAAVAAAARAATPSPNLSAPPAAVEGSLTPLTVMGVPIVGVAQSEELLPAPPVSARQSIAYRTFIRALTVSEASNVKMLLLQRALRQLPESSYHQCPALVCAILLETSDGCVDVEKSLQTCYKALQLAEKQQLELFEMLSRLAITRTFARVIDTMDARANLTRAATIAIAKNEKPALGWIAMQMGVTLEITGLFPESLAWYEAAERLARATAQPQLLCDIYCCQSIAFSAIGEIEQANQAYEASRALLPFIPRHRHQRSLQNYAQLKCQLGDMSAALHLQETELEIAREFGDTQAISRCLGAIALTKRFLCRYDEAAENYMEELSVYNAQDPRQTIESLTGAAVCWRLGGHLQKAYDYCMRALRQAQQCQDLTTLAKALVELAEAELSLDLSEKAQQHLQESLATIARVDEAEQKQYLVKAALCEVEWRCCSILEQVHFRKNEAFAALQCSDRSHVPNTVQVSRLLLRRQRRAGAQLETKDAELVSRSAVEGLLKSPAMQGWRIVCYSLPWNEGLDFMAYVLGLDDDGSLTCVALPLRLQEELIALLCTSTALSKVLDAPMYAEDGVRLYGDTPLWPQLYSKVAFDFCQSPTNAARVKSLDADATYCLKVLHDGFIAPLATHLGDAGGLMFVGDGVFSRLPFHAFYDGRQYLAERFCTSTCCSMALLCTHYADAAAAARAGEAREARRYTVVDAAAHTSALLDAYLAEAVEVGVCVRRVVIDEDREEPAAEARRVGDADGEETAVPSDDADVAATQRLLSALHRRGKVRGVRNALYRAVHEEAALGGVLELRLRALPEVREDYCGMFCASSSDVVASQSGEVANTWDLRPYALVVCTGVGTYAGLSIHETGVPVYRALQYAGACRMLMAVNSRLPTSDRVAAAAAAAAMAGGCSVAACVRGAYLQCIADGAPLAEWAAFSLVGLP</sequence>
<comment type="caution">
    <text evidence="2">The sequence shown here is derived from an EMBL/GenBank/DDBJ whole genome shotgun (WGS) entry which is preliminary data.</text>
</comment>
<dbReference type="InterPro" id="IPR011990">
    <property type="entry name" value="TPR-like_helical_dom_sf"/>
</dbReference>
<dbReference type="PANTHER" id="PTHR10098:SF108">
    <property type="entry name" value="TETRATRICOPEPTIDE REPEAT PROTEIN 28"/>
    <property type="match status" value="1"/>
</dbReference>
<dbReference type="OrthoDB" id="771227at2759"/>
<feature type="compositionally biased region" description="Low complexity" evidence="1">
    <location>
        <begin position="178"/>
        <end position="190"/>
    </location>
</feature>
<organism evidence="2 3">
    <name type="scientific">Trypanosoma conorhini</name>
    <dbReference type="NCBI Taxonomy" id="83891"/>
    <lineage>
        <taxon>Eukaryota</taxon>
        <taxon>Discoba</taxon>
        <taxon>Euglenozoa</taxon>
        <taxon>Kinetoplastea</taxon>
        <taxon>Metakinetoplastina</taxon>
        <taxon>Trypanosomatida</taxon>
        <taxon>Trypanosomatidae</taxon>
        <taxon>Trypanosoma</taxon>
    </lineage>
</organism>
<keyword evidence="3" id="KW-1185">Reference proteome</keyword>
<evidence type="ECO:0000313" key="2">
    <source>
        <dbReference type="EMBL" id="RNF20188.1"/>
    </source>
</evidence>
<protein>
    <recommendedName>
        <fullName evidence="4">CHAT domain-containing protein</fullName>
    </recommendedName>
</protein>
<feature type="compositionally biased region" description="Polar residues" evidence="1">
    <location>
        <begin position="257"/>
        <end position="271"/>
    </location>
</feature>
<evidence type="ECO:0000313" key="3">
    <source>
        <dbReference type="Proteomes" id="UP000284403"/>
    </source>
</evidence>
<feature type="compositionally biased region" description="Low complexity" evidence="1">
    <location>
        <begin position="198"/>
        <end position="234"/>
    </location>
</feature>
<proteinExistence type="predicted"/>